<keyword evidence="2" id="KW-1185">Reference proteome</keyword>
<gene>
    <name evidence="1" type="ORF">CLUP02_09035</name>
</gene>
<protein>
    <submittedName>
        <fullName evidence="1">Uncharacterized protein</fullName>
    </submittedName>
</protein>
<evidence type="ECO:0000313" key="2">
    <source>
        <dbReference type="Proteomes" id="UP000830671"/>
    </source>
</evidence>
<dbReference type="RefSeq" id="XP_049145160.1">
    <property type="nucleotide sequence ID" value="XM_049288016.1"/>
</dbReference>
<dbReference type="Proteomes" id="UP000830671">
    <property type="component" value="Chromosome 4"/>
</dbReference>
<dbReference type="EMBL" id="CP019476">
    <property type="protein sequence ID" value="UQC83541.1"/>
    <property type="molecule type" value="Genomic_DNA"/>
</dbReference>
<name>A0A9Q8WHK2_9PEZI</name>
<evidence type="ECO:0000313" key="1">
    <source>
        <dbReference type="EMBL" id="UQC83541.1"/>
    </source>
</evidence>
<accession>A0A9Q8WHK2</accession>
<dbReference type="GeneID" id="73343026"/>
<organism evidence="1 2">
    <name type="scientific">Colletotrichum lupini</name>
    <dbReference type="NCBI Taxonomy" id="145971"/>
    <lineage>
        <taxon>Eukaryota</taxon>
        <taxon>Fungi</taxon>
        <taxon>Dikarya</taxon>
        <taxon>Ascomycota</taxon>
        <taxon>Pezizomycotina</taxon>
        <taxon>Sordariomycetes</taxon>
        <taxon>Hypocreomycetidae</taxon>
        <taxon>Glomerellales</taxon>
        <taxon>Glomerellaceae</taxon>
        <taxon>Colletotrichum</taxon>
        <taxon>Colletotrichum acutatum species complex</taxon>
    </lineage>
</organism>
<dbReference type="KEGG" id="clup:CLUP02_09035"/>
<dbReference type="AlphaFoldDB" id="A0A9Q8WHK2"/>
<proteinExistence type="predicted"/>
<reference evidence="1" key="1">
    <citation type="journal article" date="2021" name="Mol. Plant Microbe Interact.">
        <title>Complete Genome Sequence of the Plant-Pathogenic Fungus Colletotrichum lupini.</title>
        <authorList>
            <person name="Baroncelli R."/>
            <person name="Pensec F."/>
            <person name="Da Lio D."/>
            <person name="Boufleur T."/>
            <person name="Vicente I."/>
            <person name="Sarrocco S."/>
            <person name="Picot A."/>
            <person name="Baraldi E."/>
            <person name="Sukno S."/>
            <person name="Thon M."/>
            <person name="Le Floch G."/>
        </authorList>
    </citation>
    <scope>NUCLEOTIDE SEQUENCE</scope>
    <source>
        <strain evidence="1">IMI 504893</strain>
    </source>
</reference>
<sequence length="272" mass="30768">MYTLDNATKLLSILNLTTVYGVRVLKEDIGKRLLNYLLRILILMVPGVTLARRRCWPPTTFSNEEVASGCAEFETSGSAVTQPMTELAWPSLPNGWSDTRVAAFITIETWKMMCAALPNSCTWSRELHWESRSQITSSTNDLWKPSAFWRDSRSLKLRVSRIKSNPTSPIGKFGCIDQPHRSWRESRGPVRPITDFFPGHHLAHDKLTVRHTFNDCLLSYLAFRLNSELVAVGGSNCSGRALCGRALQGVTVFFEYLPKMERTSQVMQPLSR</sequence>